<accession>A0A9P6EDZ1</accession>
<sequence length="224" mass="25298">MVFVFPFSISRTVSNLVAIKLRELQETQLLDHWRDLARLPDERAITGAVFEAYVYRKFCQHIKISAIPILKSGNYHATTIGHNDTTATPLLNLAKTRRQFVPTNAKSLELNISCDETVVYDAQINGKIMVQNDVFYQPQTDQPVGFDAFVVHSNSLYLFKFTGGKARDIQDGILTSLDNHFDGLPPAPNRNFIFVIPSYLIEFSCPDSSRSFGLNLYTASIQME</sequence>
<proteinExistence type="predicted"/>
<protein>
    <submittedName>
        <fullName evidence="1">Uncharacterized protein</fullName>
    </submittedName>
</protein>
<evidence type="ECO:0000313" key="2">
    <source>
        <dbReference type="Proteomes" id="UP000807306"/>
    </source>
</evidence>
<evidence type="ECO:0000313" key="1">
    <source>
        <dbReference type="EMBL" id="KAF9527295.1"/>
    </source>
</evidence>
<name>A0A9P6EDZ1_9AGAR</name>
<comment type="caution">
    <text evidence="1">The sequence shown here is derived from an EMBL/GenBank/DDBJ whole genome shotgun (WGS) entry which is preliminary data.</text>
</comment>
<gene>
    <name evidence="1" type="ORF">CPB83DRAFT_399733</name>
</gene>
<keyword evidence="2" id="KW-1185">Reference proteome</keyword>
<dbReference type="EMBL" id="MU157862">
    <property type="protein sequence ID" value="KAF9527295.1"/>
    <property type="molecule type" value="Genomic_DNA"/>
</dbReference>
<dbReference type="AlphaFoldDB" id="A0A9P6EDZ1"/>
<reference evidence="1" key="1">
    <citation type="submission" date="2020-11" db="EMBL/GenBank/DDBJ databases">
        <authorList>
            <consortium name="DOE Joint Genome Institute"/>
            <person name="Ahrendt S."/>
            <person name="Riley R."/>
            <person name="Andreopoulos W."/>
            <person name="Labutti K."/>
            <person name="Pangilinan J."/>
            <person name="Ruiz-Duenas F.J."/>
            <person name="Barrasa J.M."/>
            <person name="Sanchez-Garcia M."/>
            <person name="Camarero S."/>
            <person name="Miyauchi S."/>
            <person name="Serrano A."/>
            <person name="Linde D."/>
            <person name="Babiker R."/>
            <person name="Drula E."/>
            <person name="Ayuso-Fernandez I."/>
            <person name="Pacheco R."/>
            <person name="Padilla G."/>
            <person name="Ferreira P."/>
            <person name="Barriuso J."/>
            <person name="Kellner H."/>
            <person name="Castanera R."/>
            <person name="Alfaro M."/>
            <person name="Ramirez L."/>
            <person name="Pisabarro A.G."/>
            <person name="Kuo A."/>
            <person name="Tritt A."/>
            <person name="Lipzen A."/>
            <person name="He G."/>
            <person name="Yan M."/>
            <person name="Ng V."/>
            <person name="Cullen D."/>
            <person name="Martin F."/>
            <person name="Rosso M.-N."/>
            <person name="Henrissat B."/>
            <person name="Hibbett D."/>
            <person name="Martinez A.T."/>
            <person name="Grigoriev I.V."/>
        </authorList>
    </citation>
    <scope>NUCLEOTIDE SEQUENCE</scope>
    <source>
        <strain evidence="1">CBS 506.95</strain>
    </source>
</reference>
<organism evidence="1 2">
    <name type="scientific">Crepidotus variabilis</name>
    <dbReference type="NCBI Taxonomy" id="179855"/>
    <lineage>
        <taxon>Eukaryota</taxon>
        <taxon>Fungi</taxon>
        <taxon>Dikarya</taxon>
        <taxon>Basidiomycota</taxon>
        <taxon>Agaricomycotina</taxon>
        <taxon>Agaricomycetes</taxon>
        <taxon>Agaricomycetidae</taxon>
        <taxon>Agaricales</taxon>
        <taxon>Agaricineae</taxon>
        <taxon>Crepidotaceae</taxon>
        <taxon>Crepidotus</taxon>
    </lineage>
</organism>
<dbReference type="Proteomes" id="UP000807306">
    <property type="component" value="Unassembled WGS sequence"/>
</dbReference>